<reference evidence="2 3" key="1">
    <citation type="submission" date="2021-08" db="EMBL/GenBank/DDBJ databases">
        <title>Draft Genome Sequence of Phanerochaete sordida strain YK-624.</title>
        <authorList>
            <person name="Mori T."/>
            <person name="Dohra H."/>
            <person name="Suzuki T."/>
            <person name="Kawagishi H."/>
            <person name="Hirai H."/>
        </authorList>
    </citation>
    <scope>NUCLEOTIDE SEQUENCE [LARGE SCALE GENOMIC DNA]</scope>
    <source>
        <strain evidence="2 3">YK-624</strain>
    </source>
</reference>
<comment type="caution">
    <text evidence="2">The sequence shown here is derived from an EMBL/GenBank/DDBJ whole genome shotgun (WGS) entry which is preliminary data.</text>
</comment>
<proteinExistence type="predicted"/>
<dbReference type="Proteomes" id="UP000703269">
    <property type="component" value="Unassembled WGS sequence"/>
</dbReference>
<feature type="compositionally biased region" description="Polar residues" evidence="1">
    <location>
        <begin position="53"/>
        <end position="74"/>
    </location>
</feature>
<dbReference type="EMBL" id="BPQB01000059">
    <property type="protein sequence ID" value="GJE96409.1"/>
    <property type="molecule type" value="Genomic_DNA"/>
</dbReference>
<feature type="region of interest" description="Disordered" evidence="1">
    <location>
        <begin position="34"/>
        <end position="74"/>
    </location>
</feature>
<accession>A0A9P3GN20</accession>
<evidence type="ECO:0000256" key="1">
    <source>
        <dbReference type="SAM" id="MobiDB-lite"/>
    </source>
</evidence>
<evidence type="ECO:0000313" key="2">
    <source>
        <dbReference type="EMBL" id="GJE96409.1"/>
    </source>
</evidence>
<dbReference type="AlphaFoldDB" id="A0A9P3GN20"/>
<evidence type="ECO:0000313" key="3">
    <source>
        <dbReference type="Proteomes" id="UP000703269"/>
    </source>
</evidence>
<sequence length="93" mass="9712">MRACLQRATTSLAGSSSDTVSELNQLRAGIISPDKSEKGGITGLSPVPDAKSASISPHSKLNQDSLHGWTSDSHSSLDAVLGTAVFAVRYRQS</sequence>
<keyword evidence="3" id="KW-1185">Reference proteome</keyword>
<gene>
    <name evidence="2" type="ORF">PsYK624_126060</name>
</gene>
<name>A0A9P3GN20_9APHY</name>
<protein>
    <submittedName>
        <fullName evidence="2">Uncharacterized protein</fullName>
    </submittedName>
</protein>
<organism evidence="2 3">
    <name type="scientific">Phanerochaete sordida</name>
    <dbReference type="NCBI Taxonomy" id="48140"/>
    <lineage>
        <taxon>Eukaryota</taxon>
        <taxon>Fungi</taxon>
        <taxon>Dikarya</taxon>
        <taxon>Basidiomycota</taxon>
        <taxon>Agaricomycotina</taxon>
        <taxon>Agaricomycetes</taxon>
        <taxon>Polyporales</taxon>
        <taxon>Phanerochaetaceae</taxon>
        <taxon>Phanerochaete</taxon>
    </lineage>
</organism>